<gene>
    <name evidence="2" type="ORF">ECPE_LOCUS3463</name>
</gene>
<keyword evidence="3" id="KW-1185">Reference proteome</keyword>
<sequence>MKVIYWKLKAKDYILRREYIGAAQPSAYPPPQSYPHQYPTTGDPPQYTSVEAPPYPSRSTMPYPDDPPPYPSSVRSGPSPMYPPRPK</sequence>
<organism evidence="4">
    <name type="scientific">Echinostoma caproni</name>
    <dbReference type="NCBI Taxonomy" id="27848"/>
    <lineage>
        <taxon>Eukaryota</taxon>
        <taxon>Metazoa</taxon>
        <taxon>Spiralia</taxon>
        <taxon>Lophotrochozoa</taxon>
        <taxon>Platyhelminthes</taxon>
        <taxon>Trematoda</taxon>
        <taxon>Digenea</taxon>
        <taxon>Plagiorchiida</taxon>
        <taxon>Echinostomata</taxon>
        <taxon>Echinostomatoidea</taxon>
        <taxon>Echinostomatidae</taxon>
        <taxon>Echinostoma</taxon>
    </lineage>
</organism>
<accession>A0A183A928</accession>
<evidence type="ECO:0000313" key="2">
    <source>
        <dbReference type="EMBL" id="VDP69586.1"/>
    </source>
</evidence>
<reference evidence="4" key="1">
    <citation type="submission" date="2016-06" db="UniProtKB">
        <authorList>
            <consortium name="WormBaseParasite"/>
        </authorList>
    </citation>
    <scope>IDENTIFICATION</scope>
</reference>
<feature type="region of interest" description="Disordered" evidence="1">
    <location>
        <begin position="24"/>
        <end position="87"/>
    </location>
</feature>
<dbReference type="Proteomes" id="UP000272942">
    <property type="component" value="Unassembled WGS sequence"/>
</dbReference>
<name>A0A183A928_9TREM</name>
<reference evidence="2 3" key="2">
    <citation type="submission" date="2018-11" db="EMBL/GenBank/DDBJ databases">
        <authorList>
            <consortium name="Pathogen Informatics"/>
        </authorList>
    </citation>
    <scope>NUCLEOTIDE SEQUENCE [LARGE SCALE GENOMIC DNA]</scope>
    <source>
        <strain evidence="2 3">Egypt</strain>
    </source>
</reference>
<protein>
    <submittedName>
        <fullName evidence="4">Extensin-like</fullName>
    </submittedName>
</protein>
<dbReference type="EMBL" id="UZAN01040414">
    <property type="protein sequence ID" value="VDP69586.1"/>
    <property type="molecule type" value="Genomic_DNA"/>
</dbReference>
<proteinExistence type="predicted"/>
<dbReference type="WBParaSite" id="ECPE_0000346601-mRNA-1">
    <property type="protein sequence ID" value="ECPE_0000346601-mRNA-1"/>
    <property type="gene ID" value="ECPE_0000346601"/>
</dbReference>
<evidence type="ECO:0000256" key="1">
    <source>
        <dbReference type="SAM" id="MobiDB-lite"/>
    </source>
</evidence>
<evidence type="ECO:0000313" key="4">
    <source>
        <dbReference type="WBParaSite" id="ECPE_0000346601-mRNA-1"/>
    </source>
</evidence>
<evidence type="ECO:0000313" key="3">
    <source>
        <dbReference type="Proteomes" id="UP000272942"/>
    </source>
</evidence>
<dbReference type="AlphaFoldDB" id="A0A183A928"/>